<organism evidence="1 2">
    <name type="scientific">Pilimelia terevasa</name>
    <dbReference type="NCBI Taxonomy" id="53372"/>
    <lineage>
        <taxon>Bacteria</taxon>
        <taxon>Bacillati</taxon>
        <taxon>Actinomycetota</taxon>
        <taxon>Actinomycetes</taxon>
        <taxon>Micromonosporales</taxon>
        <taxon>Micromonosporaceae</taxon>
        <taxon>Pilimelia</taxon>
    </lineage>
</organism>
<dbReference type="EMBL" id="BMQC01000003">
    <property type="protein sequence ID" value="GGK20402.1"/>
    <property type="molecule type" value="Genomic_DNA"/>
</dbReference>
<reference evidence="1" key="2">
    <citation type="submission" date="2020-09" db="EMBL/GenBank/DDBJ databases">
        <authorList>
            <person name="Sun Q."/>
            <person name="Ohkuma M."/>
        </authorList>
    </citation>
    <scope>NUCLEOTIDE SEQUENCE</scope>
    <source>
        <strain evidence="1">JCM 3091</strain>
    </source>
</reference>
<evidence type="ECO:0000313" key="1">
    <source>
        <dbReference type="EMBL" id="GGK20402.1"/>
    </source>
</evidence>
<proteinExistence type="predicted"/>
<dbReference type="RefSeq" id="WP_189113123.1">
    <property type="nucleotide sequence ID" value="NZ_BMQC01000003.1"/>
</dbReference>
<protein>
    <submittedName>
        <fullName evidence="1">Uncharacterized protein</fullName>
    </submittedName>
</protein>
<comment type="caution">
    <text evidence="1">The sequence shown here is derived from an EMBL/GenBank/DDBJ whole genome shotgun (WGS) entry which is preliminary data.</text>
</comment>
<accession>A0A8J3BK20</accession>
<evidence type="ECO:0000313" key="2">
    <source>
        <dbReference type="Proteomes" id="UP000662200"/>
    </source>
</evidence>
<sequence>MDALDIVLDPARPLLARVDDVLRGQGIPGGHAVQGLLRELGALPGAAVDSVAALRPGPLVLAQRQLAPLAEAYAQAAQVAARPVAWSGAAAQSYAHRAGALQSRLHGDGGARRLADTIRYAEALATWMVTARTGVARALGRVLGSAEAVALTGEVRPDQGLARAAADLAAEVLSAVVAATDDAQRLAATWDERIAYAPFFRPLGAGPASVADALRIG</sequence>
<name>A0A8J3BK20_9ACTN</name>
<gene>
    <name evidence="1" type="ORF">GCM10010124_11260</name>
</gene>
<dbReference type="AlphaFoldDB" id="A0A8J3BK20"/>
<keyword evidence="2" id="KW-1185">Reference proteome</keyword>
<reference evidence="1" key="1">
    <citation type="journal article" date="2014" name="Int. J. Syst. Evol. Microbiol.">
        <title>Complete genome sequence of Corynebacterium casei LMG S-19264T (=DSM 44701T), isolated from a smear-ripened cheese.</title>
        <authorList>
            <consortium name="US DOE Joint Genome Institute (JGI-PGF)"/>
            <person name="Walter F."/>
            <person name="Albersmeier A."/>
            <person name="Kalinowski J."/>
            <person name="Ruckert C."/>
        </authorList>
    </citation>
    <scope>NUCLEOTIDE SEQUENCE</scope>
    <source>
        <strain evidence="1">JCM 3091</strain>
    </source>
</reference>
<dbReference type="Proteomes" id="UP000662200">
    <property type="component" value="Unassembled WGS sequence"/>
</dbReference>